<keyword evidence="3" id="KW-1185">Reference proteome</keyword>
<evidence type="ECO:0000256" key="1">
    <source>
        <dbReference type="SAM" id="MobiDB-lite"/>
    </source>
</evidence>
<comment type="caution">
    <text evidence="2">The sequence shown here is derived from an EMBL/GenBank/DDBJ whole genome shotgun (WGS) entry which is preliminary data.</text>
</comment>
<feature type="region of interest" description="Disordered" evidence="1">
    <location>
        <begin position="208"/>
        <end position="230"/>
    </location>
</feature>
<proteinExistence type="predicted"/>
<dbReference type="EMBL" id="JARBJD010000031">
    <property type="protein sequence ID" value="KAK2959284.1"/>
    <property type="molecule type" value="Genomic_DNA"/>
</dbReference>
<protein>
    <submittedName>
        <fullName evidence="2">Uncharacterized protein</fullName>
    </submittedName>
</protein>
<evidence type="ECO:0000313" key="3">
    <source>
        <dbReference type="Proteomes" id="UP001281761"/>
    </source>
</evidence>
<sequence length="230" mass="25791">MQLRMPCKGYPLQQSWKWRPAGGSSCGTSIRTQNSPATRELLVFGTGEGFIVVFAINNNVLHSQLDLSTSTGVANYKTALGIRDDVEEDVFGLFEKGEPMRVDLHGMTTTISQVRYPSEWKETKREGVSTLTARDDQTKRTIEWHEEEPDWDDDGWSNSDTASFVRSVADLEQMTKEREDDLAAFLEQAQGAEVDDAEQFDEETEMLFSRTALPPSSPLSTPRPSLIHPS</sequence>
<evidence type="ECO:0000313" key="2">
    <source>
        <dbReference type="EMBL" id="KAK2959284.1"/>
    </source>
</evidence>
<reference evidence="2 3" key="1">
    <citation type="journal article" date="2022" name="bioRxiv">
        <title>Genomics of Preaxostyla Flagellates Illuminates Evolutionary Transitions and the Path Towards Mitochondrial Loss.</title>
        <authorList>
            <person name="Novak L.V.F."/>
            <person name="Treitli S.C."/>
            <person name="Pyrih J."/>
            <person name="Halakuc P."/>
            <person name="Pipaliya S.V."/>
            <person name="Vacek V."/>
            <person name="Brzon O."/>
            <person name="Soukal P."/>
            <person name="Eme L."/>
            <person name="Dacks J.B."/>
            <person name="Karnkowska A."/>
            <person name="Elias M."/>
            <person name="Hampl V."/>
        </authorList>
    </citation>
    <scope>NUCLEOTIDE SEQUENCE [LARGE SCALE GENOMIC DNA]</scope>
    <source>
        <strain evidence="2">NAU3</strain>
        <tissue evidence="2">Gut</tissue>
    </source>
</reference>
<organism evidence="2 3">
    <name type="scientific">Blattamonas nauphoetae</name>
    <dbReference type="NCBI Taxonomy" id="2049346"/>
    <lineage>
        <taxon>Eukaryota</taxon>
        <taxon>Metamonada</taxon>
        <taxon>Preaxostyla</taxon>
        <taxon>Oxymonadida</taxon>
        <taxon>Blattamonas</taxon>
    </lineage>
</organism>
<accession>A0ABQ9Y6F7</accession>
<dbReference type="Proteomes" id="UP001281761">
    <property type="component" value="Unassembled WGS sequence"/>
</dbReference>
<feature type="compositionally biased region" description="Low complexity" evidence="1">
    <location>
        <begin position="209"/>
        <end position="230"/>
    </location>
</feature>
<name>A0ABQ9Y6F7_9EUKA</name>
<gene>
    <name evidence="2" type="ORF">BLNAU_5842</name>
</gene>